<organism evidence="2 3">
    <name type="scientific">Puccinia graminis f. sp. tritici</name>
    <dbReference type="NCBI Taxonomy" id="56615"/>
    <lineage>
        <taxon>Eukaryota</taxon>
        <taxon>Fungi</taxon>
        <taxon>Dikarya</taxon>
        <taxon>Basidiomycota</taxon>
        <taxon>Pucciniomycotina</taxon>
        <taxon>Pucciniomycetes</taxon>
        <taxon>Pucciniales</taxon>
        <taxon>Pucciniaceae</taxon>
        <taxon>Puccinia</taxon>
    </lineage>
</organism>
<gene>
    <name evidence="2" type="ORF">PGTUg99_013325</name>
</gene>
<feature type="region of interest" description="Disordered" evidence="1">
    <location>
        <begin position="1"/>
        <end position="22"/>
    </location>
</feature>
<dbReference type="AlphaFoldDB" id="A0A5B0QGU6"/>
<evidence type="ECO:0000256" key="1">
    <source>
        <dbReference type="SAM" id="MobiDB-lite"/>
    </source>
</evidence>
<sequence length="87" mass="9630">MTRSTDDCWNSSSQHSPRKRRVAEHNLCNSIAKRQACERGNDVNDVMILNNDDCQSSSSSSINRNTSITLIDRISSSSVAPSTEQSK</sequence>
<accession>A0A5B0QGU6</accession>
<proteinExistence type="predicted"/>
<comment type="caution">
    <text evidence="2">The sequence shown here is derived from an EMBL/GenBank/DDBJ whole genome shotgun (WGS) entry which is preliminary data.</text>
</comment>
<dbReference type="Proteomes" id="UP000325313">
    <property type="component" value="Unassembled WGS sequence"/>
</dbReference>
<protein>
    <submittedName>
        <fullName evidence="2">Uncharacterized protein</fullName>
    </submittedName>
</protein>
<evidence type="ECO:0000313" key="2">
    <source>
        <dbReference type="EMBL" id="KAA1112372.1"/>
    </source>
</evidence>
<dbReference type="EMBL" id="VDEP01000278">
    <property type="protein sequence ID" value="KAA1112372.1"/>
    <property type="molecule type" value="Genomic_DNA"/>
</dbReference>
<evidence type="ECO:0000313" key="3">
    <source>
        <dbReference type="Proteomes" id="UP000325313"/>
    </source>
</evidence>
<reference evidence="2 3" key="1">
    <citation type="submission" date="2019-05" db="EMBL/GenBank/DDBJ databases">
        <title>Emergence of the Ug99 lineage of the wheat stem rust pathogen through somatic hybridization.</title>
        <authorList>
            <person name="Li F."/>
            <person name="Upadhyaya N.M."/>
            <person name="Sperschneider J."/>
            <person name="Matny O."/>
            <person name="Nguyen-Phuc H."/>
            <person name="Mago R."/>
            <person name="Raley C."/>
            <person name="Miller M.E."/>
            <person name="Silverstein K.A.T."/>
            <person name="Henningsen E."/>
            <person name="Hirsch C.D."/>
            <person name="Visser B."/>
            <person name="Pretorius Z.A."/>
            <person name="Steffenson B.J."/>
            <person name="Schwessinger B."/>
            <person name="Dodds P.N."/>
            <person name="Figueroa M."/>
        </authorList>
    </citation>
    <scope>NUCLEOTIDE SEQUENCE [LARGE SCALE GENOMIC DNA]</scope>
    <source>
        <strain evidence="2 3">Ug99</strain>
    </source>
</reference>
<name>A0A5B0QGU6_PUCGR</name>